<dbReference type="SUPFAM" id="SSF55826">
    <property type="entry name" value="YbaK/ProRS associated domain"/>
    <property type="match status" value="1"/>
</dbReference>
<dbReference type="CDD" id="cd00002">
    <property type="entry name" value="YbaK_deacylase"/>
    <property type="match status" value="1"/>
</dbReference>
<dbReference type="GO" id="GO:0006412">
    <property type="term" value="P:translation"/>
    <property type="evidence" value="ECO:0007669"/>
    <property type="project" value="UniProtKB-KW"/>
</dbReference>
<dbReference type="InterPro" id="IPR036754">
    <property type="entry name" value="YbaK/aa-tRNA-synt-asso_dom_sf"/>
</dbReference>
<comment type="similarity">
    <text evidence="1 4">Belongs to the prolyl-tRNA editing family. YbaK/EbsC subfamily.</text>
</comment>
<evidence type="ECO:0000313" key="6">
    <source>
        <dbReference type="EMBL" id="HGT48116.1"/>
    </source>
</evidence>
<evidence type="ECO:0000256" key="1">
    <source>
        <dbReference type="ARBA" id="ARBA00009798"/>
    </source>
</evidence>
<keyword evidence="3 4" id="KW-0456">Lyase</keyword>
<feature type="domain" description="YbaK/aminoacyl-tRNA synthetase-associated" evidence="5">
    <location>
        <begin position="32"/>
        <end position="145"/>
    </location>
</feature>
<dbReference type="GO" id="GO:0002161">
    <property type="term" value="F:aminoacyl-tRNA deacylase activity"/>
    <property type="evidence" value="ECO:0007669"/>
    <property type="project" value="InterPro"/>
</dbReference>
<evidence type="ECO:0000256" key="3">
    <source>
        <dbReference type="ARBA" id="ARBA00023239"/>
    </source>
</evidence>
<sequence>MNKTNAIRILESHKINFDTVEYEVDENDLSGETVAEKIGANHEEVFKTLVAKGDKTGYCVFCIPVNFELNLKKAAKASDNKSVELIKVKELFPLTGYIRGGCSPIGMKKQFPTFIDETAQLFEKIFVSAGVRGMQIHINAEDLKNITSAEYADLI</sequence>
<comment type="caution">
    <text evidence="6">The sequence shown here is derived from an EMBL/GenBank/DDBJ whole genome shotgun (WGS) entry which is preliminary data.</text>
</comment>
<dbReference type="GO" id="GO:0016829">
    <property type="term" value="F:lyase activity"/>
    <property type="evidence" value="ECO:0007669"/>
    <property type="project" value="UniProtKB-KW"/>
</dbReference>
<gene>
    <name evidence="6" type="primary">ybaK</name>
    <name evidence="6" type="ORF">ENS56_08775</name>
</gene>
<dbReference type="EMBL" id="DSVI01000010">
    <property type="protein sequence ID" value="HGT48116.1"/>
    <property type="molecule type" value="Genomic_DNA"/>
</dbReference>
<reference evidence="6" key="1">
    <citation type="journal article" date="2020" name="mSystems">
        <title>Genome- and Community-Level Interaction Insights into Carbon Utilization and Element Cycling Functions of Hydrothermarchaeota in Hydrothermal Sediment.</title>
        <authorList>
            <person name="Zhou Z."/>
            <person name="Liu Y."/>
            <person name="Xu W."/>
            <person name="Pan J."/>
            <person name="Luo Z.H."/>
            <person name="Li M."/>
        </authorList>
    </citation>
    <scope>NUCLEOTIDE SEQUENCE [LARGE SCALE GENOMIC DNA]</scope>
    <source>
        <strain evidence="6">SpSt-500</strain>
    </source>
</reference>
<dbReference type="EC" id="4.2.-.-" evidence="4"/>
<organism evidence="6">
    <name type="scientific">Ignavibacterium album</name>
    <dbReference type="NCBI Taxonomy" id="591197"/>
    <lineage>
        <taxon>Bacteria</taxon>
        <taxon>Pseudomonadati</taxon>
        <taxon>Ignavibacteriota</taxon>
        <taxon>Ignavibacteria</taxon>
        <taxon>Ignavibacteriales</taxon>
        <taxon>Ignavibacteriaceae</taxon>
        <taxon>Ignavibacterium</taxon>
    </lineage>
</organism>
<protein>
    <recommendedName>
        <fullName evidence="4">Cys-tRNA(Pro)/Cys-tRNA(Cys) deacylase</fullName>
        <ecNumber evidence="4">4.2.-.-</ecNumber>
    </recommendedName>
</protein>
<dbReference type="PANTHER" id="PTHR30411:SF0">
    <property type="entry name" value="CYS-TRNA(PRO)_CYS-TRNA(CYS) DEACYLASE YBAK"/>
    <property type="match status" value="1"/>
</dbReference>
<evidence type="ECO:0000256" key="4">
    <source>
        <dbReference type="PIRNR" id="PIRNR006181"/>
    </source>
</evidence>
<name>A0A832G6Y2_9BACT</name>
<dbReference type="PANTHER" id="PTHR30411">
    <property type="entry name" value="CYTOPLASMIC PROTEIN"/>
    <property type="match status" value="1"/>
</dbReference>
<dbReference type="PIRSF" id="PIRSF006181">
    <property type="entry name" value="EbsC_YbaK"/>
    <property type="match status" value="1"/>
</dbReference>
<dbReference type="AlphaFoldDB" id="A0A832G6Y2"/>
<dbReference type="NCBIfam" id="TIGR00011">
    <property type="entry name" value="YbaK_EbsC"/>
    <property type="match status" value="1"/>
</dbReference>
<dbReference type="Pfam" id="PF04073">
    <property type="entry name" value="tRNA_edit"/>
    <property type="match status" value="1"/>
</dbReference>
<accession>A0A832G6Y2</accession>
<dbReference type="InterPro" id="IPR007214">
    <property type="entry name" value="YbaK/aa-tRNA-synth-assoc-dom"/>
</dbReference>
<evidence type="ECO:0000259" key="5">
    <source>
        <dbReference type="Pfam" id="PF04073"/>
    </source>
</evidence>
<evidence type="ECO:0000256" key="2">
    <source>
        <dbReference type="ARBA" id="ARBA00022917"/>
    </source>
</evidence>
<dbReference type="InterPro" id="IPR004369">
    <property type="entry name" value="Prolyl-tRNA_editing_YbaK/EbsC"/>
</dbReference>
<dbReference type="Gene3D" id="3.90.960.10">
    <property type="entry name" value="YbaK/aminoacyl-tRNA synthetase-associated domain"/>
    <property type="match status" value="1"/>
</dbReference>
<keyword evidence="2 4" id="KW-0648">Protein biosynthesis</keyword>
<proteinExistence type="inferred from homology"/>